<evidence type="ECO:0000313" key="2">
    <source>
        <dbReference type="EMBL" id="RBW60605.1"/>
    </source>
</evidence>
<feature type="region of interest" description="Disordered" evidence="1">
    <location>
        <begin position="127"/>
        <end position="153"/>
    </location>
</feature>
<organism evidence="2 3">
    <name type="scientific">Phaeobacter gallaeciensis</name>
    <dbReference type="NCBI Taxonomy" id="60890"/>
    <lineage>
        <taxon>Bacteria</taxon>
        <taxon>Pseudomonadati</taxon>
        <taxon>Pseudomonadota</taxon>
        <taxon>Alphaproteobacteria</taxon>
        <taxon>Rhodobacterales</taxon>
        <taxon>Roseobacteraceae</taxon>
        <taxon>Phaeobacter</taxon>
    </lineage>
</organism>
<gene>
    <name evidence="2" type="ORF">DS909_04060</name>
</gene>
<feature type="region of interest" description="Disordered" evidence="1">
    <location>
        <begin position="604"/>
        <end position="628"/>
    </location>
</feature>
<dbReference type="PANTHER" id="PTHR30441:SF8">
    <property type="entry name" value="DUF748 DOMAIN-CONTAINING PROTEIN"/>
    <property type="match status" value="1"/>
</dbReference>
<protein>
    <submittedName>
        <fullName evidence="2">Outer membrane assembly protein</fullName>
    </submittedName>
</protein>
<dbReference type="PANTHER" id="PTHR30441">
    <property type="entry name" value="DUF748 DOMAIN-CONTAINING PROTEIN"/>
    <property type="match status" value="1"/>
</dbReference>
<dbReference type="EMBL" id="QOCE01000011">
    <property type="protein sequence ID" value="RBW60605.1"/>
    <property type="molecule type" value="Genomic_DNA"/>
</dbReference>
<evidence type="ECO:0000313" key="3">
    <source>
        <dbReference type="Proteomes" id="UP000252706"/>
    </source>
</evidence>
<sequence>MGRWVVTTVKWAVMLLILVITLAWLALATPFFSQLRKSYIEDYLTAQIGQPLIVEGDVRVVIGRTTFVHVSKVRIPSSNIDDLNLAELNLLEWELNLPALLKRKIDLDNLTIDGLQANAITKADGTTSWIKRSPKPETPKEPEVDETEEPEVAQTLSGKPSIFSFLSDKTVTFTNIGLVSIDEKSGFEFVFNLESILLEQLEDGNLVSVSGGGTVNDQEFTLDGKYPKGQPFTNTLIFGDIEVTYNGETIDTAQGGGYSAKLALDTGEIGEVFDVLGLERSFDGTGALSADITSQPGLLAIQNLQSVLDLSKGQQITIDGNVNNVIDRSGFDIKVQARLHPEGQPPANADTLKDLKLTRIDAHIVNQDDALEFKKLVVRTNAFEQGLNKVGPISIGRVYKTEQQTLGLEDVHIQAGPNGAPYIIASGGIGDIFKFKSVDLQGTLAGSADLLLKTLSKEDVAKFGSISAEFKVSDQAGHLGLTELRATTKDTDLWSLSADISVEDVTELDGLKAAIGIAISDTASFLDVLKLVPVDIGAVEFAVSLEGQATAADLELLFNAGKSDLKTTVSFDLSKEINVIRGDILSNRIRLEDLRDGTRVLVQLSESGKPDDPEKKEQPAPDDGPPIQPLVLEEKNGLLDLERILTETDLEIGLELKEFVGDAGTSSMSSKFVAKEGQIEAGPLELYYGPGFFKVTASMDAIENPKLVKVKGSTSGWDFGKILDAVGLGIDAHGTLSAAFDVAGNATSGKAFINSMTGSASLNMGGGSIATSLLELAGLGIFPWLFSEELAARQTEIVCVKAPVWVQAGNVSFKSIVAETRRVQLVVKGNVNWVGDSIKIRGEPRRVGDPLARSAWPFDVTGKLSDPKFKLDVGGSRSVRADGADEMPANRVPCKQDILQLE</sequence>
<dbReference type="OrthoDB" id="7694125at2"/>
<dbReference type="InterPro" id="IPR052894">
    <property type="entry name" value="AsmA-related"/>
</dbReference>
<name>A0A366XBP6_9RHOB</name>
<dbReference type="GO" id="GO:0005886">
    <property type="term" value="C:plasma membrane"/>
    <property type="evidence" value="ECO:0007669"/>
    <property type="project" value="TreeGrafter"/>
</dbReference>
<evidence type="ECO:0000256" key="1">
    <source>
        <dbReference type="SAM" id="MobiDB-lite"/>
    </source>
</evidence>
<comment type="caution">
    <text evidence="2">The sequence shown here is derived from an EMBL/GenBank/DDBJ whole genome shotgun (WGS) entry which is preliminary data.</text>
</comment>
<proteinExistence type="predicted"/>
<dbReference type="GO" id="GO:0090313">
    <property type="term" value="P:regulation of protein targeting to membrane"/>
    <property type="evidence" value="ECO:0007669"/>
    <property type="project" value="TreeGrafter"/>
</dbReference>
<feature type="compositionally biased region" description="Basic and acidic residues" evidence="1">
    <location>
        <begin position="608"/>
        <end position="619"/>
    </location>
</feature>
<dbReference type="RefSeq" id="WP_113822155.1">
    <property type="nucleotide sequence ID" value="NZ_QOCE01000011.1"/>
</dbReference>
<accession>A0A366XBP6</accession>
<reference evidence="2 3" key="1">
    <citation type="submission" date="2018-07" db="EMBL/GenBank/DDBJ databases">
        <title>Modular assembly of carbohydrate-degrading microbial communities in the ocean.</title>
        <authorList>
            <person name="Enke T.N."/>
            <person name="Datta M.S."/>
            <person name="Schwartzman J.A."/>
            <person name="Cermak N."/>
            <person name="Schmitz D.A."/>
            <person name="Barrere J."/>
            <person name="Cordero O.X."/>
        </authorList>
    </citation>
    <scope>NUCLEOTIDE SEQUENCE [LARGE SCALE GENOMIC DNA]</scope>
    <source>
        <strain evidence="2 3">C3M10</strain>
    </source>
</reference>
<dbReference type="Proteomes" id="UP000252706">
    <property type="component" value="Unassembled WGS sequence"/>
</dbReference>
<dbReference type="AlphaFoldDB" id="A0A366XBP6"/>